<dbReference type="RefSeq" id="XP_040741794.1">
    <property type="nucleotide sequence ID" value="XM_040891609.1"/>
</dbReference>
<gene>
    <name evidence="2" type="ORF">DL89DRAFT_39041</name>
</gene>
<keyword evidence="1" id="KW-0732">Signal</keyword>
<evidence type="ECO:0008006" key="4">
    <source>
        <dbReference type="Google" id="ProtNLM"/>
    </source>
</evidence>
<accession>A0A1Y1W387</accession>
<feature type="chain" id="PRO_5012056166" description="Secreted protein" evidence="1">
    <location>
        <begin position="21"/>
        <end position="85"/>
    </location>
</feature>
<evidence type="ECO:0000313" key="3">
    <source>
        <dbReference type="Proteomes" id="UP000193922"/>
    </source>
</evidence>
<keyword evidence="3" id="KW-1185">Reference proteome</keyword>
<sequence length="85" mass="9618">MKLTVLMQALLVFLTSLASCTPKELIVGYHACAKGKGCHVMDQVTFHDSHILLLAAVRRIIGNCRAVWWTWELAVRWRPRLATLS</sequence>
<evidence type="ECO:0000313" key="2">
    <source>
        <dbReference type="EMBL" id="ORX67948.1"/>
    </source>
</evidence>
<dbReference type="EMBL" id="MCFD01000011">
    <property type="protein sequence ID" value="ORX67948.1"/>
    <property type="molecule type" value="Genomic_DNA"/>
</dbReference>
<reference evidence="2 3" key="1">
    <citation type="submission" date="2016-07" db="EMBL/GenBank/DDBJ databases">
        <title>Pervasive Adenine N6-methylation of Active Genes in Fungi.</title>
        <authorList>
            <consortium name="DOE Joint Genome Institute"/>
            <person name="Mondo S.J."/>
            <person name="Dannebaum R.O."/>
            <person name="Kuo R.C."/>
            <person name="Labutti K."/>
            <person name="Haridas S."/>
            <person name="Kuo A."/>
            <person name="Salamov A."/>
            <person name="Ahrendt S.R."/>
            <person name="Lipzen A."/>
            <person name="Sullivan W."/>
            <person name="Andreopoulos W.B."/>
            <person name="Clum A."/>
            <person name="Lindquist E."/>
            <person name="Daum C."/>
            <person name="Ramamoorthy G.K."/>
            <person name="Gryganskyi A."/>
            <person name="Culley D."/>
            <person name="Magnuson J.K."/>
            <person name="James T.Y."/>
            <person name="O'Malley M.A."/>
            <person name="Stajich J.E."/>
            <person name="Spatafora J.W."/>
            <person name="Visel A."/>
            <person name="Grigoriev I.V."/>
        </authorList>
    </citation>
    <scope>NUCLEOTIDE SEQUENCE [LARGE SCALE GENOMIC DNA]</scope>
    <source>
        <strain evidence="2 3">ATCC 12442</strain>
    </source>
</reference>
<protein>
    <recommendedName>
        <fullName evidence="4">Secreted protein</fullName>
    </recommendedName>
</protein>
<dbReference type="Proteomes" id="UP000193922">
    <property type="component" value="Unassembled WGS sequence"/>
</dbReference>
<dbReference type="GeneID" id="63808257"/>
<dbReference type="AlphaFoldDB" id="A0A1Y1W387"/>
<feature type="signal peptide" evidence="1">
    <location>
        <begin position="1"/>
        <end position="20"/>
    </location>
</feature>
<dbReference type="OrthoDB" id="8062037at2759"/>
<proteinExistence type="predicted"/>
<name>A0A1Y1W387_9FUNG</name>
<dbReference type="PROSITE" id="PS51257">
    <property type="entry name" value="PROKAR_LIPOPROTEIN"/>
    <property type="match status" value="1"/>
</dbReference>
<comment type="caution">
    <text evidence="2">The sequence shown here is derived from an EMBL/GenBank/DDBJ whole genome shotgun (WGS) entry which is preliminary data.</text>
</comment>
<evidence type="ECO:0000256" key="1">
    <source>
        <dbReference type="SAM" id="SignalP"/>
    </source>
</evidence>
<organism evidence="2 3">
    <name type="scientific">Linderina pennispora</name>
    <dbReference type="NCBI Taxonomy" id="61395"/>
    <lineage>
        <taxon>Eukaryota</taxon>
        <taxon>Fungi</taxon>
        <taxon>Fungi incertae sedis</taxon>
        <taxon>Zoopagomycota</taxon>
        <taxon>Kickxellomycotina</taxon>
        <taxon>Kickxellomycetes</taxon>
        <taxon>Kickxellales</taxon>
        <taxon>Kickxellaceae</taxon>
        <taxon>Linderina</taxon>
    </lineage>
</organism>